<evidence type="ECO:0000313" key="1">
    <source>
        <dbReference type="EMBL" id="MDJ1158419.1"/>
    </source>
</evidence>
<dbReference type="RefSeq" id="WP_283740416.1">
    <property type="nucleotide sequence ID" value="NZ_JASJEV010000005.1"/>
</dbReference>
<organism evidence="1 2">
    <name type="scientific">Chelatococcus albus</name>
    <dbReference type="NCBI Taxonomy" id="3047466"/>
    <lineage>
        <taxon>Bacteria</taxon>
        <taxon>Pseudomonadati</taxon>
        <taxon>Pseudomonadota</taxon>
        <taxon>Alphaproteobacteria</taxon>
        <taxon>Hyphomicrobiales</taxon>
        <taxon>Chelatococcaceae</taxon>
        <taxon>Chelatococcus</taxon>
    </lineage>
</organism>
<accession>A0ABT7AGC8</accession>
<reference evidence="1 2" key="1">
    <citation type="submission" date="2023-05" db="EMBL/GenBank/DDBJ databases">
        <title>Chelatococcus sp. nov., a moderately thermophilic bacterium isolated from hot spring microbial mat.</title>
        <authorList>
            <person name="Hu C.-J."/>
            <person name="Li W.-J."/>
        </authorList>
    </citation>
    <scope>NUCLEOTIDE SEQUENCE [LARGE SCALE GENOMIC DNA]</scope>
    <source>
        <strain evidence="1 2">SYSU G07232</strain>
    </source>
</reference>
<protein>
    <submittedName>
        <fullName evidence="1">Uncharacterized protein</fullName>
    </submittedName>
</protein>
<evidence type="ECO:0000313" key="2">
    <source>
        <dbReference type="Proteomes" id="UP001321492"/>
    </source>
</evidence>
<sequence length="138" mass="15669">MEYKPLSDLNLVADLQPVEPRKPMSRRERLERWAEVLEREPERVLSALEEIEWRPRAERLAMRADNSPLSVAYADDVLRAEGLASDKLGDAMDFFQLTEGEAHCILCSCMGGQTILASEAARRARCVIAPKLWSLYAH</sequence>
<gene>
    <name evidence="1" type="ORF">QNA08_09255</name>
</gene>
<comment type="caution">
    <text evidence="1">The sequence shown here is derived from an EMBL/GenBank/DDBJ whole genome shotgun (WGS) entry which is preliminary data.</text>
</comment>
<name>A0ABT7AGC8_9HYPH</name>
<keyword evidence="2" id="KW-1185">Reference proteome</keyword>
<proteinExistence type="predicted"/>
<dbReference type="Proteomes" id="UP001321492">
    <property type="component" value="Unassembled WGS sequence"/>
</dbReference>
<dbReference type="EMBL" id="JASJEV010000005">
    <property type="protein sequence ID" value="MDJ1158419.1"/>
    <property type="molecule type" value="Genomic_DNA"/>
</dbReference>